<dbReference type="SUPFAM" id="SSF56112">
    <property type="entry name" value="Protein kinase-like (PK-like)"/>
    <property type="match status" value="1"/>
</dbReference>
<dbReference type="InterPro" id="IPR017441">
    <property type="entry name" value="Protein_kinase_ATP_BS"/>
</dbReference>
<keyword evidence="13" id="KW-1185">Reference proteome</keyword>
<dbReference type="InParanoid" id="J8ZSH3"/>
<evidence type="ECO:0000256" key="8">
    <source>
        <dbReference type="PROSITE-ProRule" id="PRU10141"/>
    </source>
</evidence>
<feature type="binding site" evidence="8">
    <location>
        <position position="66"/>
    </location>
    <ligand>
        <name>ATP</name>
        <dbReference type="ChEBI" id="CHEBI:30616"/>
    </ligand>
</feature>
<evidence type="ECO:0000259" key="11">
    <source>
        <dbReference type="PROSITE" id="PS50011"/>
    </source>
</evidence>
<evidence type="ECO:0000256" key="2">
    <source>
        <dbReference type="ARBA" id="ARBA00022679"/>
    </source>
</evidence>
<name>J8ZSH3_EDHAE</name>
<dbReference type="GO" id="GO:0106310">
    <property type="term" value="F:protein serine kinase activity"/>
    <property type="evidence" value="ECO:0007669"/>
    <property type="project" value="UniProtKB-UniRule"/>
</dbReference>
<dbReference type="InterPro" id="IPR008271">
    <property type="entry name" value="Ser/Thr_kinase_AS"/>
</dbReference>
<organism evidence="12 13">
    <name type="scientific">Edhazardia aedis (strain USNM 41457)</name>
    <name type="common">Microsporidian parasite</name>
    <dbReference type="NCBI Taxonomy" id="1003232"/>
    <lineage>
        <taxon>Eukaryota</taxon>
        <taxon>Fungi</taxon>
        <taxon>Fungi incertae sedis</taxon>
        <taxon>Microsporidia</taxon>
        <taxon>Edhazardia</taxon>
    </lineage>
</organism>
<dbReference type="GO" id="GO:0051726">
    <property type="term" value="P:regulation of cell cycle"/>
    <property type="evidence" value="ECO:0007669"/>
    <property type="project" value="TreeGrafter"/>
</dbReference>
<dbReference type="VEuPathDB" id="MicrosporidiaDB:EDEG_03005"/>
<dbReference type="InterPro" id="IPR000719">
    <property type="entry name" value="Prot_kinase_dom"/>
</dbReference>
<dbReference type="Pfam" id="PF00069">
    <property type="entry name" value="Pkinase"/>
    <property type="match status" value="1"/>
</dbReference>
<keyword evidence="2 10" id="KW-0808">Transferase</keyword>
<evidence type="ECO:0000313" key="12">
    <source>
        <dbReference type="EMBL" id="EJW02593.1"/>
    </source>
</evidence>
<dbReference type="PANTHER" id="PTHR24054:SF0">
    <property type="entry name" value="CASEIN KINASE II SUBUNIT ALPHA"/>
    <property type="match status" value="1"/>
</dbReference>
<dbReference type="InterPro" id="IPR045216">
    <property type="entry name" value="CK2_alpha"/>
</dbReference>
<evidence type="ECO:0000313" key="13">
    <source>
        <dbReference type="Proteomes" id="UP000003163"/>
    </source>
</evidence>
<reference evidence="13" key="2">
    <citation type="submission" date="2015-07" db="EMBL/GenBank/DDBJ databases">
        <title>Contrasting host-pathogen interactions and genome evolution in two generalist and specialist microsporidian pathogens of mosquitoes.</title>
        <authorList>
            <consortium name="The Broad Institute Genomics Platform"/>
            <consortium name="The Broad Institute Genome Sequencing Center for Infectious Disease"/>
            <person name="Cuomo C.A."/>
            <person name="Sanscrainte N.D."/>
            <person name="Goldberg J.M."/>
            <person name="Heiman D."/>
            <person name="Young S."/>
            <person name="Zeng Q."/>
            <person name="Becnel J.J."/>
            <person name="Birren B.W."/>
        </authorList>
    </citation>
    <scope>NUCLEOTIDE SEQUENCE [LARGE SCALE GENOMIC DNA]</scope>
    <source>
        <strain evidence="13">USNM 41457</strain>
    </source>
</reference>
<dbReference type="GO" id="GO:0005956">
    <property type="term" value="C:protein kinase CK2 complex"/>
    <property type="evidence" value="ECO:0007669"/>
    <property type="project" value="TreeGrafter"/>
</dbReference>
<evidence type="ECO:0000256" key="6">
    <source>
        <dbReference type="ARBA" id="ARBA00047899"/>
    </source>
</evidence>
<gene>
    <name evidence="12" type="ORF">EDEG_03005</name>
</gene>
<dbReference type="SMART" id="SM00220">
    <property type="entry name" value="S_TKc"/>
    <property type="match status" value="1"/>
</dbReference>
<dbReference type="PROSITE" id="PS00108">
    <property type="entry name" value="PROTEIN_KINASE_ST"/>
    <property type="match status" value="1"/>
</dbReference>
<comment type="function">
    <text evidence="10">Catalytic subunit of a constitutively active serine/threonine-protein kinase complex that phosphorylates a large number of substrates containing acidic residues C-terminal to the phosphorylated serine or threonine.</text>
</comment>
<dbReference type="GO" id="GO:0005829">
    <property type="term" value="C:cytosol"/>
    <property type="evidence" value="ECO:0007669"/>
    <property type="project" value="TreeGrafter"/>
</dbReference>
<dbReference type="GO" id="GO:0004674">
    <property type="term" value="F:protein serine/threonine kinase activity"/>
    <property type="evidence" value="ECO:0007669"/>
    <property type="project" value="UniProtKB-UniRule"/>
</dbReference>
<keyword evidence="4 10" id="KW-0418">Kinase</keyword>
<dbReference type="FunCoup" id="J8ZSH3">
    <property type="interactions" value="203"/>
</dbReference>
<comment type="subcellular location">
    <subcellularLocation>
        <location evidence="10">Nucleus</location>
    </subcellularLocation>
</comment>
<keyword evidence="1 9" id="KW-0723">Serine/threonine-protein kinase</keyword>
<dbReference type="PROSITE" id="PS50011">
    <property type="entry name" value="PROTEIN_KINASE_DOM"/>
    <property type="match status" value="1"/>
</dbReference>
<comment type="similarity">
    <text evidence="10">Belongs to the protein kinase superfamily. Ser/Thr protein kinase family. CK2 subfamily.</text>
</comment>
<dbReference type="PANTHER" id="PTHR24054">
    <property type="entry name" value="CASEIN KINASE II SUBUNIT ALPHA"/>
    <property type="match status" value="1"/>
</dbReference>
<dbReference type="GO" id="GO:0005634">
    <property type="term" value="C:nucleus"/>
    <property type="evidence" value="ECO:0007669"/>
    <property type="project" value="UniProtKB-SubCell"/>
</dbReference>
<reference evidence="12 13" key="1">
    <citation type="submission" date="2011-08" db="EMBL/GenBank/DDBJ databases">
        <authorList>
            <person name="Liu Z.J."/>
            <person name="Shi F.L."/>
            <person name="Lu J.Q."/>
            <person name="Li M."/>
            <person name="Wang Z.L."/>
        </authorList>
    </citation>
    <scope>NUCLEOTIDE SEQUENCE [LARGE SCALE GENOMIC DNA]</scope>
    <source>
        <strain evidence="12 13">USNM 41457</strain>
    </source>
</reference>
<evidence type="ECO:0000256" key="10">
    <source>
        <dbReference type="RuleBase" id="RU369118"/>
    </source>
</evidence>
<dbReference type="Gene3D" id="3.30.200.20">
    <property type="entry name" value="Phosphorylase Kinase, domain 1"/>
    <property type="match status" value="1"/>
</dbReference>
<sequence length="324" mass="38000">MKITQSRVYSDVLAKADREVYDYKLVKVPESSTMNYKIYKFIGRGRFSLVFEGNYRGENTQKVVVKVLKPVPKQKIMREIAVLTHLSHKNIVKLLDVTLESTRMYYSLIFEFENHLPTVDVLSKASLADLKMYSRQILEALDYTHSRGVMHRDIKPQNIIINVVSKQLKLIDWGLADFYFPQTSYSCKMGTKYYKSPELLMEYTFYNYSIDIWSFGCILLEAYIKKRPFFRGSDNSDVLYSIIVHLGLLDLRRFLNKYDVESPISSKQKEFSEVRKIDVCVSESEFSDVDNDELRDLLRNILIYDHVDRFTAAECLKHKFLSNI</sequence>
<feature type="domain" description="Protein kinase" evidence="11">
    <location>
        <begin position="36"/>
        <end position="321"/>
    </location>
</feature>
<dbReference type="FunFam" id="3.30.200.20:FF:000088">
    <property type="entry name" value="Casein kinase II subunit alpha"/>
    <property type="match status" value="1"/>
</dbReference>
<keyword evidence="3 8" id="KW-0547">Nucleotide-binding</keyword>
<dbReference type="PROSITE" id="PS00107">
    <property type="entry name" value="PROTEIN_KINASE_ATP"/>
    <property type="match status" value="1"/>
</dbReference>
<proteinExistence type="inferred from homology"/>
<dbReference type="Proteomes" id="UP000003163">
    <property type="component" value="Unassembled WGS sequence"/>
</dbReference>
<dbReference type="OrthoDB" id="10254671at2759"/>
<comment type="catalytic activity">
    <reaction evidence="7 10">
        <text>L-seryl-[protein] + ATP = O-phospho-L-seryl-[protein] + ADP + H(+)</text>
        <dbReference type="Rhea" id="RHEA:17989"/>
        <dbReference type="Rhea" id="RHEA-COMP:9863"/>
        <dbReference type="Rhea" id="RHEA-COMP:11604"/>
        <dbReference type="ChEBI" id="CHEBI:15378"/>
        <dbReference type="ChEBI" id="CHEBI:29999"/>
        <dbReference type="ChEBI" id="CHEBI:30616"/>
        <dbReference type="ChEBI" id="CHEBI:83421"/>
        <dbReference type="ChEBI" id="CHEBI:456216"/>
        <dbReference type="EC" id="2.7.11.1"/>
    </reaction>
</comment>
<comment type="catalytic activity">
    <reaction evidence="6 10">
        <text>L-threonyl-[protein] + ATP = O-phospho-L-threonyl-[protein] + ADP + H(+)</text>
        <dbReference type="Rhea" id="RHEA:46608"/>
        <dbReference type="Rhea" id="RHEA-COMP:11060"/>
        <dbReference type="Rhea" id="RHEA-COMP:11605"/>
        <dbReference type="ChEBI" id="CHEBI:15378"/>
        <dbReference type="ChEBI" id="CHEBI:30013"/>
        <dbReference type="ChEBI" id="CHEBI:30616"/>
        <dbReference type="ChEBI" id="CHEBI:61977"/>
        <dbReference type="ChEBI" id="CHEBI:456216"/>
        <dbReference type="EC" id="2.7.11.1"/>
    </reaction>
</comment>
<evidence type="ECO:0000256" key="3">
    <source>
        <dbReference type="ARBA" id="ARBA00022741"/>
    </source>
</evidence>
<evidence type="ECO:0000256" key="9">
    <source>
        <dbReference type="RuleBase" id="RU000304"/>
    </source>
</evidence>
<dbReference type="OMA" id="DPPIHSQ"/>
<dbReference type="AlphaFoldDB" id="J8ZSH3"/>
<comment type="caution">
    <text evidence="12">The sequence shown here is derived from an EMBL/GenBank/DDBJ whole genome shotgun (WGS) entry which is preliminary data.</text>
</comment>
<evidence type="ECO:0000256" key="1">
    <source>
        <dbReference type="ARBA" id="ARBA00022527"/>
    </source>
</evidence>
<dbReference type="EMBL" id="AFBI03000064">
    <property type="protein sequence ID" value="EJW02593.1"/>
    <property type="molecule type" value="Genomic_DNA"/>
</dbReference>
<evidence type="ECO:0000256" key="5">
    <source>
        <dbReference type="ARBA" id="ARBA00022840"/>
    </source>
</evidence>
<dbReference type="Gene3D" id="1.10.510.10">
    <property type="entry name" value="Transferase(Phosphotransferase) domain 1"/>
    <property type="match status" value="1"/>
</dbReference>
<dbReference type="EC" id="2.7.11.1" evidence="10"/>
<dbReference type="InterPro" id="IPR011009">
    <property type="entry name" value="Kinase-like_dom_sf"/>
</dbReference>
<dbReference type="GO" id="GO:0005524">
    <property type="term" value="F:ATP binding"/>
    <property type="evidence" value="ECO:0007669"/>
    <property type="project" value="UniProtKB-UniRule"/>
</dbReference>
<protein>
    <recommendedName>
        <fullName evidence="10">Casein kinase II subunit alpha</fullName>
        <shortName evidence="10">CK II alpha</shortName>
        <ecNumber evidence="10">2.7.11.1</ecNumber>
    </recommendedName>
</protein>
<accession>J8ZSH3</accession>
<dbReference type="STRING" id="1003232.J8ZSH3"/>
<dbReference type="HOGENOM" id="CLU_000288_70_4_1"/>
<keyword evidence="5 8" id="KW-0067">ATP-binding</keyword>
<evidence type="ECO:0000256" key="4">
    <source>
        <dbReference type="ARBA" id="ARBA00022777"/>
    </source>
</evidence>
<keyword evidence="10" id="KW-0539">Nucleus</keyword>
<comment type="subunit">
    <text evidence="10">Heterotetramer.</text>
</comment>
<evidence type="ECO:0000256" key="7">
    <source>
        <dbReference type="ARBA" id="ARBA00048679"/>
    </source>
</evidence>